<evidence type="ECO:0000256" key="6">
    <source>
        <dbReference type="ARBA" id="ARBA00022989"/>
    </source>
</evidence>
<comment type="subcellular location">
    <subcellularLocation>
        <location evidence="1">Cell membrane</location>
        <topology evidence="1">Multi-pass membrane protein</topology>
    </subcellularLocation>
</comment>
<dbReference type="Gene3D" id="1.20.1530.20">
    <property type="match status" value="1"/>
</dbReference>
<dbReference type="RefSeq" id="WP_134566864.1">
    <property type="nucleotide sequence ID" value="NZ_SOFP01000045.1"/>
</dbReference>
<feature type="transmembrane region" description="Helical" evidence="8">
    <location>
        <begin position="190"/>
        <end position="211"/>
    </location>
</feature>
<evidence type="ECO:0000256" key="8">
    <source>
        <dbReference type="SAM" id="Phobius"/>
    </source>
</evidence>
<dbReference type="InterPro" id="IPR004776">
    <property type="entry name" value="Mem_transp_PIN-like"/>
</dbReference>
<dbReference type="PANTHER" id="PTHR36838:SF1">
    <property type="entry name" value="SLR1864 PROTEIN"/>
    <property type="match status" value="1"/>
</dbReference>
<dbReference type="EMBL" id="SOFP01000045">
    <property type="protein sequence ID" value="TFC15677.1"/>
    <property type="molecule type" value="Genomic_DNA"/>
</dbReference>
<organism evidence="9 10">
    <name type="scientific">Cryobacterium algoritolerans</name>
    <dbReference type="NCBI Taxonomy" id="1259184"/>
    <lineage>
        <taxon>Bacteria</taxon>
        <taxon>Bacillati</taxon>
        <taxon>Actinomycetota</taxon>
        <taxon>Actinomycetes</taxon>
        <taxon>Micrococcales</taxon>
        <taxon>Microbacteriaceae</taxon>
        <taxon>Cryobacterium</taxon>
    </lineage>
</organism>
<sequence>MGGVLVGFSIIGFVILVGYLIERFGVAGAGAHRVLNRIAFFVATPALLFTVLSHADARVLFSSFLLTSLCSVLLGAGLYLLAARLFFHTPVAETVLGAASSSYVNANNIGLPVAIYVLGSARFVAPILLLQLLVLAPMILAVLDVSTSGRMSVRAIVTQPLRNPMIMASAAGVLVSITGVRLPAPVLAPLELLGGAAIPMVLLAFGMSLHGERLLRPGSGRRLVATAAVIKVAVVPGLAYLLGRFVFALDAAELFGVVTISALPTAQNIYNFAARYERGVAVTRDTVLVTTLASVPTLLLIAALLAPGAA</sequence>
<feature type="transmembrane region" description="Helical" evidence="8">
    <location>
        <begin position="34"/>
        <end position="53"/>
    </location>
</feature>
<dbReference type="AlphaFoldDB" id="A0A4R8WT42"/>
<dbReference type="PANTHER" id="PTHR36838">
    <property type="entry name" value="AUXIN EFFLUX CARRIER FAMILY PROTEIN"/>
    <property type="match status" value="1"/>
</dbReference>
<evidence type="ECO:0000256" key="7">
    <source>
        <dbReference type="ARBA" id="ARBA00023136"/>
    </source>
</evidence>
<keyword evidence="4" id="KW-1003">Cell membrane</keyword>
<evidence type="ECO:0000256" key="4">
    <source>
        <dbReference type="ARBA" id="ARBA00022475"/>
    </source>
</evidence>
<evidence type="ECO:0000256" key="1">
    <source>
        <dbReference type="ARBA" id="ARBA00004651"/>
    </source>
</evidence>
<dbReference type="InterPro" id="IPR038770">
    <property type="entry name" value="Na+/solute_symporter_sf"/>
</dbReference>
<feature type="transmembrane region" description="Helical" evidence="8">
    <location>
        <begin position="6"/>
        <end position="22"/>
    </location>
</feature>
<dbReference type="GO" id="GO:0055085">
    <property type="term" value="P:transmembrane transport"/>
    <property type="evidence" value="ECO:0007669"/>
    <property type="project" value="InterPro"/>
</dbReference>
<comment type="similarity">
    <text evidence="2">Belongs to the auxin efflux carrier (TC 2.A.69) family.</text>
</comment>
<protein>
    <submittedName>
        <fullName evidence="9">AEC family transporter</fullName>
    </submittedName>
</protein>
<feature type="transmembrane region" description="Helical" evidence="8">
    <location>
        <begin position="123"/>
        <end position="143"/>
    </location>
</feature>
<dbReference type="GO" id="GO:0005886">
    <property type="term" value="C:plasma membrane"/>
    <property type="evidence" value="ECO:0007669"/>
    <property type="project" value="UniProtKB-SubCell"/>
</dbReference>
<feature type="transmembrane region" description="Helical" evidence="8">
    <location>
        <begin position="59"/>
        <end position="82"/>
    </location>
</feature>
<dbReference type="Proteomes" id="UP000298412">
    <property type="component" value="Unassembled WGS sequence"/>
</dbReference>
<keyword evidence="7 8" id="KW-0472">Membrane</keyword>
<feature type="transmembrane region" description="Helical" evidence="8">
    <location>
        <begin position="164"/>
        <end position="184"/>
    </location>
</feature>
<proteinExistence type="inferred from homology"/>
<evidence type="ECO:0000256" key="2">
    <source>
        <dbReference type="ARBA" id="ARBA00010145"/>
    </source>
</evidence>
<keyword evidence="6 8" id="KW-1133">Transmembrane helix</keyword>
<feature type="transmembrane region" description="Helical" evidence="8">
    <location>
        <begin position="286"/>
        <end position="306"/>
    </location>
</feature>
<evidence type="ECO:0000313" key="9">
    <source>
        <dbReference type="EMBL" id="TFC15677.1"/>
    </source>
</evidence>
<name>A0A4R8WT42_9MICO</name>
<evidence type="ECO:0000256" key="5">
    <source>
        <dbReference type="ARBA" id="ARBA00022692"/>
    </source>
</evidence>
<gene>
    <name evidence="9" type="ORF">E3O19_08265</name>
</gene>
<feature type="transmembrane region" description="Helical" evidence="8">
    <location>
        <begin position="94"/>
        <end position="117"/>
    </location>
</feature>
<dbReference type="OrthoDB" id="5405318at2"/>
<feature type="transmembrane region" description="Helical" evidence="8">
    <location>
        <begin position="223"/>
        <end position="242"/>
    </location>
</feature>
<accession>A0A4R8WT42</accession>
<evidence type="ECO:0000256" key="3">
    <source>
        <dbReference type="ARBA" id="ARBA00022448"/>
    </source>
</evidence>
<keyword evidence="5 8" id="KW-0812">Transmembrane</keyword>
<dbReference type="Pfam" id="PF03547">
    <property type="entry name" value="Mem_trans"/>
    <property type="match status" value="2"/>
</dbReference>
<evidence type="ECO:0000313" key="10">
    <source>
        <dbReference type="Proteomes" id="UP000298412"/>
    </source>
</evidence>
<comment type="caution">
    <text evidence="9">The sequence shown here is derived from an EMBL/GenBank/DDBJ whole genome shotgun (WGS) entry which is preliminary data.</text>
</comment>
<reference evidence="9 10" key="1">
    <citation type="submission" date="2019-03" db="EMBL/GenBank/DDBJ databases">
        <title>Genomics of glacier-inhabiting Cryobacterium strains.</title>
        <authorList>
            <person name="Liu Q."/>
            <person name="Xin Y.-H."/>
        </authorList>
    </citation>
    <scope>NUCLEOTIDE SEQUENCE [LARGE SCALE GENOMIC DNA]</scope>
    <source>
        <strain evidence="9 10">MDT1-3</strain>
    </source>
</reference>
<keyword evidence="3" id="KW-0813">Transport</keyword>
<feature type="transmembrane region" description="Helical" evidence="8">
    <location>
        <begin position="254"/>
        <end position="274"/>
    </location>
</feature>
<keyword evidence="10" id="KW-1185">Reference proteome</keyword>